<feature type="region of interest" description="Disordered" evidence="1">
    <location>
        <begin position="96"/>
        <end position="134"/>
    </location>
</feature>
<organism evidence="2 3">
    <name type="scientific">Tetrabaena socialis</name>
    <dbReference type="NCBI Taxonomy" id="47790"/>
    <lineage>
        <taxon>Eukaryota</taxon>
        <taxon>Viridiplantae</taxon>
        <taxon>Chlorophyta</taxon>
        <taxon>core chlorophytes</taxon>
        <taxon>Chlorophyceae</taxon>
        <taxon>CS clade</taxon>
        <taxon>Chlamydomonadales</taxon>
        <taxon>Tetrabaenaceae</taxon>
        <taxon>Tetrabaena</taxon>
    </lineage>
</organism>
<accession>A0A2J8AGX7</accession>
<comment type="caution">
    <text evidence="2">The sequence shown here is derived from an EMBL/GenBank/DDBJ whole genome shotgun (WGS) entry which is preliminary data.</text>
</comment>
<gene>
    <name evidence="2" type="ORF">TSOC_001384</name>
</gene>
<dbReference type="EMBL" id="PGGS01000022">
    <property type="protein sequence ID" value="PNH11775.1"/>
    <property type="molecule type" value="Genomic_DNA"/>
</dbReference>
<dbReference type="Proteomes" id="UP000236333">
    <property type="component" value="Unassembled WGS sequence"/>
</dbReference>
<evidence type="ECO:0000313" key="3">
    <source>
        <dbReference type="Proteomes" id="UP000236333"/>
    </source>
</evidence>
<keyword evidence="3" id="KW-1185">Reference proteome</keyword>
<dbReference type="AlphaFoldDB" id="A0A2J8AGX7"/>
<name>A0A2J8AGX7_9CHLO</name>
<proteinExistence type="predicted"/>
<dbReference type="PROSITE" id="PS51257">
    <property type="entry name" value="PROKAR_LIPOPROTEIN"/>
    <property type="match status" value="1"/>
</dbReference>
<protein>
    <submittedName>
        <fullName evidence="2">Uncharacterized protein</fullName>
    </submittedName>
</protein>
<reference evidence="2 3" key="1">
    <citation type="journal article" date="2017" name="Mol. Biol. Evol.">
        <title>The 4-celled Tetrabaena socialis nuclear genome reveals the essential components for genetic control of cell number at the origin of multicellularity in the volvocine lineage.</title>
        <authorList>
            <person name="Featherston J."/>
            <person name="Arakaki Y."/>
            <person name="Hanschen E.R."/>
            <person name="Ferris P.J."/>
            <person name="Michod R.E."/>
            <person name="Olson B.J.S.C."/>
            <person name="Nozaki H."/>
            <person name="Durand P.M."/>
        </authorList>
    </citation>
    <scope>NUCLEOTIDE SEQUENCE [LARGE SCALE GENOMIC DNA]</scope>
    <source>
        <strain evidence="2 3">NIES-571</strain>
    </source>
</reference>
<evidence type="ECO:0000313" key="2">
    <source>
        <dbReference type="EMBL" id="PNH11775.1"/>
    </source>
</evidence>
<sequence>MRCNQTLRARIHLDVAKRVAVTSQTGCCSTYSCRPRAAHSGRTSASAPGHPSCITTCRPTLSTLAPSASGTNTSCSPPAAASAGSALICSARPRPTALSATRSPLDSTSASDEPMYRLSLHSHSPGGPAAGGTG</sequence>
<evidence type="ECO:0000256" key="1">
    <source>
        <dbReference type="SAM" id="MobiDB-lite"/>
    </source>
</evidence>
<feature type="compositionally biased region" description="Polar residues" evidence="1">
    <location>
        <begin position="98"/>
        <end position="111"/>
    </location>
</feature>